<evidence type="ECO:0000256" key="1">
    <source>
        <dbReference type="SAM" id="MobiDB-lite"/>
    </source>
</evidence>
<feature type="compositionally biased region" description="Pro residues" evidence="1">
    <location>
        <begin position="36"/>
        <end position="49"/>
    </location>
</feature>
<gene>
    <name evidence="2" type="ORF">CC84DRAFT_901948</name>
</gene>
<dbReference type="GeneID" id="28771334"/>
<protein>
    <submittedName>
        <fullName evidence="2">Uncharacterized protein</fullName>
    </submittedName>
</protein>
<feature type="region of interest" description="Disordered" evidence="1">
    <location>
        <begin position="17"/>
        <end position="54"/>
    </location>
</feature>
<accession>A0A177C7D4</accession>
<feature type="region of interest" description="Disordered" evidence="1">
    <location>
        <begin position="76"/>
        <end position="98"/>
    </location>
</feature>
<proteinExistence type="predicted"/>
<organism evidence="2 3">
    <name type="scientific">Paraphaeosphaeria sporulosa</name>
    <dbReference type="NCBI Taxonomy" id="1460663"/>
    <lineage>
        <taxon>Eukaryota</taxon>
        <taxon>Fungi</taxon>
        <taxon>Dikarya</taxon>
        <taxon>Ascomycota</taxon>
        <taxon>Pezizomycotina</taxon>
        <taxon>Dothideomycetes</taxon>
        <taxon>Pleosporomycetidae</taxon>
        <taxon>Pleosporales</taxon>
        <taxon>Massarineae</taxon>
        <taxon>Didymosphaeriaceae</taxon>
        <taxon>Paraphaeosphaeria</taxon>
    </lineage>
</organism>
<evidence type="ECO:0000313" key="2">
    <source>
        <dbReference type="EMBL" id="OAG02610.1"/>
    </source>
</evidence>
<sequence>MPPCSLHCTALPPACPASASVPVAASEPRPSTLGRSPPPDRVQPWPPTRRGPGASDLLAQWAAQLGLPSLSLLRRPAKGVQSTQRARKEPVPNHADLASPWRHSCDGLRIALRDPRATRTYDCMPMCCTAHTRIALQTAD</sequence>
<keyword evidence="3" id="KW-1185">Reference proteome</keyword>
<dbReference type="InParanoid" id="A0A177C7D4"/>
<dbReference type="AlphaFoldDB" id="A0A177C7D4"/>
<feature type="compositionally biased region" description="Low complexity" evidence="1">
    <location>
        <begin position="17"/>
        <end position="31"/>
    </location>
</feature>
<dbReference type="RefSeq" id="XP_018032975.1">
    <property type="nucleotide sequence ID" value="XM_018187848.1"/>
</dbReference>
<reference evidence="2 3" key="1">
    <citation type="submission" date="2016-05" db="EMBL/GenBank/DDBJ databases">
        <title>Comparative analysis of secretome profiles of manganese(II)-oxidizing ascomycete fungi.</title>
        <authorList>
            <consortium name="DOE Joint Genome Institute"/>
            <person name="Zeiner C.A."/>
            <person name="Purvine S.O."/>
            <person name="Zink E.M."/>
            <person name="Wu S."/>
            <person name="Pasa-Tolic L."/>
            <person name="Chaput D.L."/>
            <person name="Haridas S."/>
            <person name="Grigoriev I.V."/>
            <person name="Santelli C.M."/>
            <person name="Hansel C.M."/>
        </authorList>
    </citation>
    <scope>NUCLEOTIDE SEQUENCE [LARGE SCALE GENOMIC DNA]</scope>
    <source>
        <strain evidence="2 3">AP3s5-JAC2a</strain>
    </source>
</reference>
<dbReference type="Proteomes" id="UP000077069">
    <property type="component" value="Unassembled WGS sequence"/>
</dbReference>
<name>A0A177C7D4_9PLEO</name>
<evidence type="ECO:0000313" key="3">
    <source>
        <dbReference type="Proteomes" id="UP000077069"/>
    </source>
</evidence>
<dbReference type="EMBL" id="KV441555">
    <property type="protein sequence ID" value="OAG02610.1"/>
    <property type="molecule type" value="Genomic_DNA"/>
</dbReference>